<evidence type="ECO:0000256" key="5">
    <source>
        <dbReference type="ARBA" id="ARBA00022968"/>
    </source>
</evidence>
<keyword evidence="8" id="KW-0472">Membrane</keyword>
<reference evidence="11" key="2">
    <citation type="journal article" date="2015" name="Data Brief">
        <title>Shoot transcriptome of the giant reed, Arundo donax.</title>
        <authorList>
            <person name="Barrero R.A."/>
            <person name="Guerrero F.D."/>
            <person name="Moolhuijzen P."/>
            <person name="Goolsby J.A."/>
            <person name="Tidwell J."/>
            <person name="Bellgard S.E."/>
            <person name="Bellgard M.I."/>
        </authorList>
    </citation>
    <scope>NUCLEOTIDE SEQUENCE</scope>
    <source>
        <tissue evidence="11">Shoot tissue taken approximately 20 cm above the soil surface</tissue>
    </source>
</reference>
<evidence type="ECO:0000256" key="8">
    <source>
        <dbReference type="ARBA" id="ARBA00023136"/>
    </source>
</evidence>
<dbReference type="Pfam" id="PF14416">
    <property type="entry name" value="PMR5N"/>
    <property type="match status" value="1"/>
</dbReference>
<protein>
    <submittedName>
        <fullName evidence="11">Uncharacterized protein</fullName>
    </submittedName>
</protein>
<evidence type="ECO:0000256" key="1">
    <source>
        <dbReference type="ARBA" id="ARBA00004323"/>
    </source>
</evidence>
<comment type="subcellular location">
    <subcellularLocation>
        <location evidence="1">Golgi apparatus membrane</location>
        <topology evidence="1">Single-pass type II membrane protein</topology>
    </subcellularLocation>
</comment>
<accession>A0A0A9ESQ3</accession>
<evidence type="ECO:0000313" key="11">
    <source>
        <dbReference type="EMBL" id="JAE02034.1"/>
    </source>
</evidence>
<evidence type="ECO:0000256" key="6">
    <source>
        <dbReference type="ARBA" id="ARBA00022989"/>
    </source>
</evidence>
<evidence type="ECO:0000259" key="9">
    <source>
        <dbReference type="Pfam" id="PF13839"/>
    </source>
</evidence>
<dbReference type="GO" id="GO:0000139">
    <property type="term" value="C:Golgi membrane"/>
    <property type="evidence" value="ECO:0007669"/>
    <property type="project" value="UniProtKB-SubCell"/>
</dbReference>
<dbReference type="InterPro" id="IPR029962">
    <property type="entry name" value="TBL"/>
</dbReference>
<dbReference type="GO" id="GO:1990538">
    <property type="term" value="F:xylan O-acetyltransferase activity"/>
    <property type="evidence" value="ECO:0007669"/>
    <property type="project" value="UniProtKB-ARBA"/>
</dbReference>
<dbReference type="PANTHER" id="PTHR32285">
    <property type="entry name" value="PROTEIN TRICHOME BIREFRINGENCE-LIKE 9-RELATED"/>
    <property type="match status" value="1"/>
</dbReference>
<feature type="domain" description="Trichome birefringence-like C-terminal" evidence="9">
    <location>
        <begin position="56"/>
        <end position="98"/>
    </location>
</feature>
<dbReference type="InterPro" id="IPR026057">
    <property type="entry name" value="TBL_C"/>
</dbReference>
<feature type="domain" description="Trichome birefringence-like N-terminal" evidence="10">
    <location>
        <begin position="3"/>
        <end position="55"/>
    </location>
</feature>
<dbReference type="EMBL" id="GBRH01195862">
    <property type="protein sequence ID" value="JAE02034.1"/>
    <property type="molecule type" value="Transcribed_RNA"/>
</dbReference>
<evidence type="ECO:0000256" key="7">
    <source>
        <dbReference type="ARBA" id="ARBA00023034"/>
    </source>
</evidence>
<evidence type="ECO:0000256" key="2">
    <source>
        <dbReference type="ARBA" id="ARBA00007727"/>
    </source>
</evidence>
<keyword evidence="4" id="KW-0812">Transmembrane</keyword>
<name>A0A0A9ESQ3_ARUDO</name>
<keyword evidence="3" id="KW-0808">Transferase</keyword>
<evidence type="ECO:0000256" key="3">
    <source>
        <dbReference type="ARBA" id="ARBA00022679"/>
    </source>
</evidence>
<reference evidence="11" key="1">
    <citation type="submission" date="2014-09" db="EMBL/GenBank/DDBJ databases">
        <authorList>
            <person name="Magalhaes I.L.F."/>
            <person name="Oliveira U."/>
            <person name="Santos F.R."/>
            <person name="Vidigal T.H.D.A."/>
            <person name="Brescovit A.D."/>
            <person name="Santos A.J."/>
        </authorList>
    </citation>
    <scope>NUCLEOTIDE SEQUENCE</scope>
    <source>
        <tissue evidence="11">Shoot tissue taken approximately 20 cm above the soil surface</tissue>
    </source>
</reference>
<keyword evidence="5" id="KW-0735">Signal-anchor</keyword>
<organism evidence="11">
    <name type="scientific">Arundo donax</name>
    <name type="common">Giant reed</name>
    <name type="synonym">Donax arundinaceus</name>
    <dbReference type="NCBI Taxonomy" id="35708"/>
    <lineage>
        <taxon>Eukaryota</taxon>
        <taxon>Viridiplantae</taxon>
        <taxon>Streptophyta</taxon>
        <taxon>Embryophyta</taxon>
        <taxon>Tracheophyta</taxon>
        <taxon>Spermatophyta</taxon>
        <taxon>Magnoliopsida</taxon>
        <taxon>Liliopsida</taxon>
        <taxon>Poales</taxon>
        <taxon>Poaceae</taxon>
        <taxon>PACMAD clade</taxon>
        <taxon>Arundinoideae</taxon>
        <taxon>Arundineae</taxon>
        <taxon>Arundo</taxon>
    </lineage>
</organism>
<keyword evidence="6" id="KW-1133">Transmembrane helix</keyword>
<evidence type="ECO:0000259" key="10">
    <source>
        <dbReference type="Pfam" id="PF14416"/>
    </source>
</evidence>
<dbReference type="AlphaFoldDB" id="A0A0A9ESQ3"/>
<proteinExistence type="inferred from homology"/>
<sequence length="120" mass="14028">MKYCDIFRGEWVPDPEAPYYNHKTCHMIQEHQNCLKYGRPDLGFLKWRWRPSGCELPRFDPLQFLQFVRGKSLAFVGDSLARNHMQSLLCLLSQVCNPHCTTILVCRGKKKICCVFCSDN</sequence>
<keyword evidence="7" id="KW-0333">Golgi apparatus</keyword>
<evidence type="ECO:0000256" key="4">
    <source>
        <dbReference type="ARBA" id="ARBA00022692"/>
    </source>
</evidence>
<comment type="similarity">
    <text evidence="2">Belongs to the PC-esterase family. TBL subfamily.</text>
</comment>
<dbReference type="InterPro" id="IPR025846">
    <property type="entry name" value="TBL_N"/>
</dbReference>
<dbReference type="PANTHER" id="PTHR32285:SF56">
    <property type="entry name" value="OS01G0652800 PROTEIN"/>
    <property type="match status" value="1"/>
</dbReference>
<dbReference type="Pfam" id="PF13839">
    <property type="entry name" value="PC-Esterase"/>
    <property type="match status" value="1"/>
</dbReference>